<organism evidence="1">
    <name type="scientific">Zea mays</name>
    <name type="common">Maize</name>
    <dbReference type="NCBI Taxonomy" id="4577"/>
    <lineage>
        <taxon>Eukaryota</taxon>
        <taxon>Viridiplantae</taxon>
        <taxon>Streptophyta</taxon>
        <taxon>Embryophyta</taxon>
        <taxon>Tracheophyta</taxon>
        <taxon>Spermatophyta</taxon>
        <taxon>Magnoliopsida</taxon>
        <taxon>Liliopsida</taxon>
        <taxon>Poales</taxon>
        <taxon>Poaceae</taxon>
        <taxon>PACMAD clade</taxon>
        <taxon>Panicoideae</taxon>
        <taxon>Andropogonodae</taxon>
        <taxon>Andropogoneae</taxon>
        <taxon>Tripsacinae</taxon>
        <taxon>Zea</taxon>
    </lineage>
</organism>
<name>A0A317YIG2_MAIZE</name>
<dbReference type="EMBL" id="NCVQ01000001">
    <property type="protein sequence ID" value="PWZ57482.1"/>
    <property type="molecule type" value="Genomic_DNA"/>
</dbReference>
<sequence length="46" mass="5046">MLNKAQENGLLNGLGDHIVPHGVIMIQYADDTIICIKRRLGEGQIS</sequence>
<evidence type="ECO:0000313" key="1">
    <source>
        <dbReference type="EMBL" id="PWZ57482.1"/>
    </source>
</evidence>
<comment type="caution">
    <text evidence="1">The sequence shown here is derived from an EMBL/GenBank/DDBJ whole genome shotgun (WGS) entry which is preliminary data.</text>
</comment>
<dbReference type="Proteomes" id="UP000251960">
    <property type="component" value="Chromosome 1"/>
</dbReference>
<protein>
    <submittedName>
        <fullName evidence="1">Uncharacterized protein</fullName>
    </submittedName>
</protein>
<reference evidence="1" key="1">
    <citation type="journal article" date="2018" name="Nat. Genet.">
        <title>Extensive intraspecific gene order and gene structural variations between Mo17 and other maize genomes.</title>
        <authorList>
            <person name="Sun S."/>
            <person name="Zhou Y."/>
            <person name="Chen J."/>
            <person name="Shi J."/>
            <person name="Zhao H."/>
            <person name="Zhao H."/>
            <person name="Song W."/>
            <person name="Zhang M."/>
            <person name="Cui Y."/>
            <person name="Dong X."/>
            <person name="Liu H."/>
            <person name="Ma X."/>
            <person name="Jiao Y."/>
            <person name="Wang B."/>
            <person name="Wei X."/>
            <person name="Stein J.C."/>
            <person name="Glaubitz J.C."/>
            <person name="Lu F."/>
            <person name="Yu G."/>
            <person name="Liang C."/>
            <person name="Fengler K."/>
            <person name="Li B."/>
            <person name="Rafalski A."/>
            <person name="Schnable P.S."/>
            <person name="Ware D.H."/>
            <person name="Buckler E.S."/>
            <person name="Lai J."/>
        </authorList>
    </citation>
    <scope>NUCLEOTIDE SEQUENCE [LARGE SCALE GENOMIC DNA]</scope>
    <source>
        <tissue evidence="1">Seedling</tissue>
    </source>
</reference>
<gene>
    <name evidence="1" type="ORF">Zm00014a_023269</name>
</gene>
<proteinExistence type="predicted"/>
<accession>A0A317YIG2</accession>
<dbReference type="AlphaFoldDB" id="A0A317YIG2"/>